<organism evidence="8 9">
    <name type="scientific">Entamoeba invadens IP1</name>
    <dbReference type="NCBI Taxonomy" id="370355"/>
    <lineage>
        <taxon>Eukaryota</taxon>
        <taxon>Amoebozoa</taxon>
        <taxon>Evosea</taxon>
        <taxon>Archamoebae</taxon>
        <taxon>Mastigamoebida</taxon>
        <taxon>Entamoebidae</taxon>
        <taxon>Entamoeba</taxon>
    </lineage>
</organism>
<evidence type="ECO:0000313" key="9">
    <source>
        <dbReference type="Proteomes" id="UP000014680"/>
    </source>
</evidence>
<protein>
    <recommendedName>
        <fullName evidence="6">Coactosin</fullName>
    </recommendedName>
</protein>
<dbReference type="GO" id="GO:0030427">
    <property type="term" value="C:site of polarized growth"/>
    <property type="evidence" value="ECO:0007669"/>
    <property type="project" value="TreeGrafter"/>
</dbReference>
<evidence type="ECO:0000256" key="6">
    <source>
        <dbReference type="ARBA" id="ARBA00069392"/>
    </source>
</evidence>
<dbReference type="Proteomes" id="UP000014680">
    <property type="component" value="Unassembled WGS sequence"/>
</dbReference>
<dbReference type="FunFam" id="3.40.20.10:FF:000018">
    <property type="entry name" value="Coactosin-like 1"/>
    <property type="match status" value="1"/>
</dbReference>
<evidence type="ECO:0000256" key="3">
    <source>
        <dbReference type="ARBA" id="ARBA00023203"/>
    </source>
</evidence>
<dbReference type="InterPro" id="IPR029006">
    <property type="entry name" value="ADF-H/Gelsolin-like_dom_sf"/>
</dbReference>
<reference evidence="8 9" key="1">
    <citation type="submission" date="2012-10" db="EMBL/GenBank/DDBJ databases">
        <authorList>
            <person name="Zafar N."/>
            <person name="Inman J."/>
            <person name="Hall N."/>
            <person name="Lorenzi H."/>
            <person name="Caler E."/>
        </authorList>
    </citation>
    <scope>NUCLEOTIDE SEQUENCE [LARGE SCALE GENOMIC DNA]</scope>
    <source>
        <strain evidence="8 9">IP1</strain>
    </source>
</reference>
<dbReference type="SMART" id="SM00102">
    <property type="entry name" value="ADF"/>
    <property type="match status" value="1"/>
</dbReference>
<sequence length="150" mass="16567">MSGFDLTDAEIVQAIADVIDDKNETTYVVFTAHAQPNKLVLEGKGVGGLTEVKALLKDDQLQFAYYRTISGDEESHRVKFVLICWAGEGIKKPKLRAVMSVLKGDVKNNLVKNFHIEIHATNQDDLVEEEINKKLKKAGGADYSTNTSSN</sequence>
<accession>A0A0A1U572</accession>
<dbReference type="VEuPathDB" id="AmoebaDB:EIN_044540"/>
<dbReference type="GO" id="GO:0005884">
    <property type="term" value="C:actin filament"/>
    <property type="evidence" value="ECO:0007669"/>
    <property type="project" value="TreeGrafter"/>
</dbReference>
<dbReference type="KEGG" id="eiv:EIN_044540"/>
<dbReference type="CDD" id="cd11282">
    <property type="entry name" value="ADF_coactosin_like"/>
    <property type="match status" value="1"/>
</dbReference>
<dbReference type="RefSeq" id="XP_004253667.1">
    <property type="nucleotide sequence ID" value="XM_004253619.1"/>
</dbReference>
<evidence type="ECO:0000313" key="8">
    <source>
        <dbReference type="EMBL" id="ELP86896.1"/>
    </source>
</evidence>
<evidence type="ECO:0000256" key="2">
    <source>
        <dbReference type="ARBA" id="ARBA00022490"/>
    </source>
</evidence>
<name>A0A0A1U572_ENTIV</name>
<dbReference type="PANTHER" id="PTHR10829">
    <property type="entry name" value="CORTACTIN AND DREBRIN"/>
    <property type="match status" value="1"/>
</dbReference>
<dbReference type="Pfam" id="PF00241">
    <property type="entry name" value="Cofilin_ADF"/>
    <property type="match status" value="1"/>
</dbReference>
<dbReference type="SUPFAM" id="SSF55753">
    <property type="entry name" value="Actin depolymerizing proteins"/>
    <property type="match status" value="1"/>
</dbReference>
<dbReference type="Gene3D" id="3.40.20.10">
    <property type="entry name" value="Severin"/>
    <property type="match status" value="1"/>
</dbReference>
<proteinExistence type="inferred from homology"/>
<dbReference type="OMA" id="WIGPNCK"/>
<evidence type="ECO:0000256" key="5">
    <source>
        <dbReference type="ARBA" id="ARBA00038052"/>
    </source>
</evidence>
<dbReference type="GO" id="GO:0030864">
    <property type="term" value="C:cortical actin cytoskeleton"/>
    <property type="evidence" value="ECO:0007669"/>
    <property type="project" value="TreeGrafter"/>
</dbReference>
<dbReference type="GO" id="GO:0051015">
    <property type="term" value="F:actin filament binding"/>
    <property type="evidence" value="ECO:0007669"/>
    <property type="project" value="EnsemblProtists"/>
</dbReference>
<comment type="similarity">
    <text evidence="5">Belongs to the actin-binding proteins ADF family. Coactosin subfamily.</text>
</comment>
<dbReference type="OrthoDB" id="20822at2759"/>
<dbReference type="EMBL" id="KB206902">
    <property type="protein sequence ID" value="ELP86896.1"/>
    <property type="molecule type" value="Genomic_DNA"/>
</dbReference>
<dbReference type="PROSITE" id="PS51263">
    <property type="entry name" value="ADF_H"/>
    <property type="match status" value="1"/>
</dbReference>
<comment type="subcellular location">
    <subcellularLocation>
        <location evidence="1">Cytoplasm</location>
        <location evidence="1">Cytoskeleton</location>
    </subcellularLocation>
</comment>
<keyword evidence="2" id="KW-0963">Cytoplasm</keyword>
<evidence type="ECO:0000256" key="4">
    <source>
        <dbReference type="ARBA" id="ARBA00023212"/>
    </source>
</evidence>
<dbReference type="GeneID" id="14885878"/>
<dbReference type="AlphaFoldDB" id="A0A0A1U572"/>
<evidence type="ECO:0000256" key="1">
    <source>
        <dbReference type="ARBA" id="ARBA00004245"/>
    </source>
</evidence>
<keyword evidence="3" id="KW-0009">Actin-binding</keyword>
<dbReference type="InterPro" id="IPR002108">
    <property type="entry name" value="ADF-H"/>
</dbReference>
<feature type="domain" description="ADF-H" evidence="7">
    <location>
        <begin position="3"/>
        <end position="136"/>
    </location>
</feature>
<keyword evidence="4" id="KW-0206">Cytoskeleton</keyword>
<keyword evidence="9" id="KW-1185">Reference proteome</keyword>
<evidence type="ECO:0000259" key="7">
    <source>
        <dbReference type="PROSITE" id="PS51263"/>
    </source>
</evidence>
<dbReference type="GO" id="GO:0030833">
    <property type="term" value="P:regulation of actin filament polymerization"/>
    <property type="evidence" value="ECO:0007669"/>
    <property type="project" value="EnsemblProtists"/>
</dbReference>
<dbReference type="PANTHER" id="PTHR10829:SF25">
    <property type="entry name" value="DREBRIN-LIKE PROTEIN"/>
    <property type="match status" value="1"/>
</dbReference>
<gene>
    <name evidence="8" type="ORF">EIN_044540</name>
</gene>